<dbReference type="PANTHER" id="PTHR30097">
    <property type="entry name" value="CATION EFFLUX SYSTEM PROTEIN CUSB"/>
    <property type="match status" value="1"/>
</dbReference>
<dbReference type="Gene3D" id="1.10.287.470">
    <property type="entry name" value="Helix hairpin bin"/>
    <property type="match status" value="1"/>
</dbReference>
<dbReference type="Gene3D" id="2.40.30.170">
    <property type="match status" value="1"/>
</dbReference>
<dbReference type="InterPro" id="IPR051909">
    <property type="entry name" value="MFP_Cation_Efflux"/>
</dbReference>
<feature type="domain" description="CzcB-like C-terminal circularly permuted SH3-like" evidence="7">
    <location>
        <begin position="391"/>
        <end position="446"/>
    </location>
</feature>
<feature type="coiled-coil region" evidence="3">
    <location>
        <begin position="220"/>
        <end position="247"/>
    </location>
</feature>
<sequence length="545" mass="59410">MQNRIIARSWAFSLLLGLLVLSPKATLAHAGHGDEFHQSESAQSAQGVALDGDTIRRLEIKVEPLQPRYLDTGIRTTGQIETLPQQRVEVTTPVGGKLLKLLVNPGDSVKAGQPVATMTSAELAELRTTAQDRRSLAIAAVEQAQADLNLAQENYRQQQRVAQSEIEEARTAKQFAEERYKRDQELEANGALPRRQLLESEVALATANADLVRSQSRLPVSEAQAQVKRAQAALKVAQKQVQLSEENYQTRLQQLGTNARPDGTVVITAPIGGIVVDPVTTPEHEIKVGESRQDAGEPIFTIINSQQVQVSANIYEKDLNKIRRGQGIRGWVSSSTDKTFRGRINQIGSVVEGENRIVSVKATLDNPDGQLKPGLFVELEVLTDRTSTPVLAVPSSAIVKTNDQQNLVFVQNGNVFEPITVALGQVSGDWVEITDGLFAGDLVVTQRANQLYAQSLRAKPAEKTEDTEESTEITAFTFALPGVTSWLLPLGGTVMAAGLFWAGSLWGKRQQANSWPGNTLTASREESSLEVEKVLIETPSHQDFP</sequence>
<keyword evidence="4" id="KW-0812">Transmembrane</keyword>
<dbReference type="SUPFAM" id="SSF111369">
    <property type="entry name" value="HlyD-like secretion proteins"/>
    <property type="match status" value="2"/>
</dbReference>
<keyword evidence="4" id="KW-1133">Transmembrane helix</keyword>
<evidence type="ECO:0000256" key="3">
    <source>
        <dbReference type="SAM" id="Coils"/>
    </source>
</evidence>
<name>A0ABR9VLY2_9SYNC</name>
<protein>
    <submittedName>
        <fullName evidence="8">Efflux RND transporter periplasmic adaptor subunit</fullName>
    </submittedName>
</protein>
<dbReference type="Proteomes" id="UP000658720">
    <property type="component" value="Unassembled WGS sequence"/>
</dbReference>
<feature type="signal peptide" evidence="5">
    <location>
        <begin position="1"/>
        <end position="30"/>
    </location>
</feature>
<evidence type="ECO:0000256" key="5">
    <source>
        <dbReference type="SAM" id="SignalP"/>
    </source>
</evidence>
<feature type="domain" description="CusB-like beta-barrel" evidence="6">
    <location>
        <begin position="310"/>
        <end position="381"/>
    </location>
</feature>
<dbReference type="InterPro" id="IPR058649">
    <property type="entry name" value="CzcB_C"/>
</dbReference>
<dbReference type="Pfam" id="PF25954">
    <property type="entry name" value="Beta-barrel_RND_2"/>
    <property type="match status" value="1"/>
</dbReference>
<reference evidence="8 9" key="1">
    <citation type="submission" date="2020-10" db="EMBL/GenBank/DDBJ databases">
        <authorList>
            <person name="Castelo-Branco R."/>
            <person name="Eusebio N."/>
            <person name="Adriana R."/>
            <person name="Vieira A."/>
            <person name="Brugerolle De Fraissinette N."/>
            <person name="Rezende De Castro R."/>
            <person name="Schneider M.P."/>
            <person name="Vasconcelos V."/>
            <person name="Leao P.N."/>
        </authorList>
    </citation>
    <scope>NUCLEOTIDE SEQUENCE [LARGE SCALE GENOMIC DNA]</scope>
    <source>
        <strain evidence="8 9">LEGE 00031</strain>
    </source>
</reference>
<evidence type="ECO:0000313" key="8">
    <source>
        <dbReference type="EMBL" id="MBE9252334.1"/>
    </source>
</evidence>
<keyword evidence="9" id="KW-1185">Reference proteome</keyword>
<dbReference type="EMBL" id="JADEVV010000001">
    <property type="protein sequence ID" value="MBE9252334.1"/>
    <property type="molecule type" value="Genomic_DNA"/>
</dbReference>
<organism evidence="8 9">
    <name type="scientific">Synechocystis salina LEGE 00031</name>
    <dbReference type="NCBI Taxonomy" id="1828736"/>
    <lineage>
        <taxon>Bacteria</taxon>
        <taxon>Bacillati</taxon>
        <taxon>Cyanobacteriota</taxon>
        <taxon>Cyanophyceae</taxon>
        <taxon>Synechococcales</taxon>
        <taxon>Merismopediaceae</taxon>
        <taxon>Synechocystis</taxon>
    </lineage>
</organism>
<keyword evidence="4" id="KW-0472">Membrane</keyword>
<evidence type="ECO:0000259" key="6">
    <source>
        <dbReference type="Pfam" id="PF25954"/>
    </source>
</evidence>
<dbReference type="InterPro" id="IPR006143">
    <property type="entry name" value="RND_pump_MFP"/>
</dbReference>
<keyword evidence="2" id="KW-0813">Transport</keyword>
<dbReference type="NCBIfam" id="TIGR01730">
    <property type="entry name" value="RND_mfp"/>
    <property type="match status" value="1"/>
</dbReference>
<dbReference type="Gene3D" id="2.40.420.20">
    <property type="match status" value="1"/>
</dbReference>
<comment type="caution">
    <text evidence="8">The sequence shown here is derived from an EMBL/GenBank/DDBJ whole genome shotgun (WGS) entry which is preliminary data.</text>
</comment>
<evidence type="ECO:0000256" key="2">
    <source>
        <dbReference type="ARBA" id="ARBA00022448"/>
    </source>
</evidence>
<keyword evidence="5" id="KW-0732">Signal</keyword>
<evidence type="ECO:0000259" key="7">
    <source>
        <dbReference type="Pfam" id="PF25975"/>
    </source>
</evidence>
<dbReference type="Gene3D" id="2.40.50.100">
    <property type="match status" value="1"/>
</dbReference>
<feature type="coiled-coil region" evidence="3">
    <location>
        <begin position="141"/>
        <end position="186"/>
    </location>
</feature>
<gene>
    <name evidence="8" type="ORF">IQ217_00385</name>
</gene>
<dbReference type="PANTHER" id="PTHR30097:SF4">
    <property type="entry name" value="SLR6042 PROTEIN"/>
    <property type="match status" value="1"/>
</dbReference>
<evidence type="ECO:0000256" key="4">
    <source>
        <dbReference type="SAM" id="Phobius"/>
    </source>
</evidence>
<feature type="chain" id="PRO_5045990701" evidence="5">
    <location>
        <begin position="31"/>
        <end position="545"/>
    </location>
</feature>
<evidence type="ECO:0000256" key="1">
    <source>
        <dbReference type="ARBA" id="ARBA00009477"/>
    </source>
</evidence>
<feature type="transmembrane region" description="Helical" evidence="4">
    <location>
        <begin position="486"/>
        <end position="506"/>
    </location>
</feature>
<accession>A0ABR9VLY2</accession>
<dbReference type="RefSeq" id="WP_194018511.1">
    <property type="nucleotide sequence ID" value="NZ_JADEVV010000001.1"/>
</dbReference>
<proteinExistence type="inferred from homology"/>
<comment type="similarity">
    <text evidence="1">Belongs to the membrane fusion protein (MFP) (TC 8.A.1) family.</text>
</comment>
<dbReference type="Pfam" id="PF25975">
    <property type="entry name" value="CzcB_C"/>
    <property type="match status" value="1"/>
</dbReference>
<evidence type="ECO:0000313" key="9">
    <source>
        <dbReference type="Proteomes" id="UP000658720"/>
    </source>
</evidence>
<keyword evidence="3" id="KW-0175">Coiled coil</keyword>
<dbReference type="InterPro" id="IPR058792">
    <property type="entry name" value="Beta-barrel_RND_2"/>
</dbReference>